<evidence type="ECO:0000313" key="3">
    <source>
        <dbReference type="Proteomes" id="UP000316621"/>
    </source>
</evidence>
<feature type="compositionally biased region" description="Basic and acidic residues" evidence="1">
    <location>
        <begin position="102"/>
        <end position="123"/>
    </location>
</feature>
<dbReference type="Proteomes" id="UP000316621">
    <property type="component" value="Chromosome 10"/>
</dbReference>
<evidence type="ECO:0000313" key="2">
    <source>
        <dbReference type="EMBL" id="RZC81699.1"/>
    </source>
</evidence>
<keyword evidence="3" id="KW-1185">Reference proteome</keyword>
<reference evidence="2 3" key="1">
    <citation type="journal article" date="2018" name="Science">
        <title>The opium poppy genome and morphinan production.</title>
        <authorList>
            <person name="Guo L."/>
            <person name="Winzer T."/>
            <person name="Yang X."/>
            <person name="Li Y."/>
            <person name="Ning Z."/>
            <person name="He Z."/>
            <person name="Teodor R."/>
            <person name="Lu Y."/>
            <person name="Bowser T.A."/>
            <person name="Graham I.A."/>
            <person name="Ye K."/>
        </authorList>
    </citation>
    <scope>NUCLEOTIDE SEQUENCE [LARGE SCALE GENOMIC DNA]</scope>
    <source>
        <strain evidence="3">cv. HN1</strain>
        <tissue evidence="2">Leaves</tissue>
    </source>
</reference>
<dbReference type="AlphaFoldDB" id="A0A4Y7LBZ6"/>
<proteinExistence type="predicted"/>
<dbReference type="EMBL" id="CM010724">
    <property type="protein sequence ID" value="RZC81699.1"/>
    <property type="molecule type" value="Genomic_DNA"/>
</dbReference>
<evidence type="ECO:0000256" key="1">
    <source>
        <dbReference type="SAM" id="MobiDB-lite"/>
    </source>
</evidence>
<sequence length="209" mass="24154">MAKYATPEDVAITKAWISITLDGVAGVDQKSNQFWERWVGILRNFHKNNASGCGIDDLERKARLEYSKVSKGKPFINEEVYHFSKPMFPDSIPNAPTISDPRWYEEDGPRRPKGKRDQQREASELSAINDGTDRILKHFSEENAKKMARLDGQEEYLLNIVETNKKSLDLALEKLEFEVLDVEVETLPEWKKQFMLDKKKDFGKTWLSS</sequence>
<name>A0A4Y7LBZ6_PAPSO</name>
<protein>
    <recommendedName>
        <fullName evidence="4">No apical meristem-associated C-terminal domain-containing protein</fullName>
    </recommendedName>
</protein>
<feature type="region of interest" description="Disordered" evidence="1">
    <location>
        <begin position="95"/>
        <end position="123"/>
    </location>
</feature>
<organism evidence="2 3">
    <name type="scientific">Papaver somniferum</name>
    <name type="common">Opium poppy</name>
    <dbReference type="NCBI Taxonomy" id="3469"/>
    <lineage>
        <taxon>Eukaryota</taxon>
        <taxon>Viridiplantae</taxon>
        <taxon>Streptophyta</taxon>
        <taxon>Embryophyta</taxon>
        <taxon>Tracheophyta</taxon>
        <taxon>Spermatophyta</taxon>
        <taxon>Magnoliopsida</taxon>
        <taxon>Ranunculales</taxon>
        <taxon>Papaveraceae</taxon>
        <taxon>Papaveroideae</taxon>
        <taxon>Papaver</taxon>
    </lineage>
</organism>
<evidence type="ECO:0008006" key="4">
    <source>
        <dbReference type="Google" id="ProtNLM"/>
    </source>
</evidence>
<gene>
    <name evidence="2" type="ORF">C5167_044271</name>
</gene>
<accession>A0A4Y7LBZ6</accession>
<dbReference type="Gramene" id="RZC81699">
    <property type="protein sequence ID" value="RZC81699"/>
    <property type="gene ID" value="C5167_044271"/>
</dbReference>